<feature type="domain" description="Cadherin" evidence="7">
    <location>
        <begin position="1588"/>
        <end position="1769"/>
    </location>
</feature>
<sequence length="4552" mass="478100">VDDGVSSPLTSTATVIVSVTSVNEFTPTIAGTTVLYVDLDCSDRDGIDTLAYTIISGNTGSAFSISAAGVITLASALDYDAGTQNFALVVQVTNGSSTPLEIPVIVAVNPVNEAMPNFGADRDETFSENTAVGTTLLTFSASDADAAPHGIVRHSIESVTNSGLGLFSIDQTSGKIRLAKTLDYETQTNYKITVIAVDGGTPAQTGTGTITIQVSDVNDVKPTCSPASHVRTEAENSDSDTSPLIYTITQSPQDDFSIDTTGATTALKLSISDGDFSTTINVDISVGDVNDGGPSFSTATYTVNIPEDAAIGASVITVTATDPDGDSSKYGNLKYAITGGNTGNKFLIDSDTGLITKAGVLDAEGTSTYTLTVTATEEIHTNSDTATVTITVDGVDDNDPACTSDMAFSSVMAEEGTIGDVLFSFLCSDADGETVTYTITNGDTTYFEIVGNAVYHVSKAESLSPGSVITTVSVADNDVGDSVTYSWVTPPSGFTLDQESGEILLSGRLDRETTASYTLQIKATDGTNAVTGTVSLTVTDVNDNAPAFSPPKYSIDSTTGEISTTTMLDYEASTVFTLIVQAADSAGNSGAKSSSAVVTVNIGPVNEFDPVFQSLPYSTSFDENTAVGTTLLTVTASDTDVGDDGDVYYSMAASTMFYLNTENGKISLKNALNYETNIQYTFDVVAHDSGASPRSVTVTVTINVNDVNDNAPVCDPSFLTIGLLENQIIGNIATVSCTDGDTTSPNNDLVYTLVTVNGGPSTIFSMSGTGVMLDSSFDYETETSYDIIIKVEDQGVGTKFTTTVTVRIEIGDVNEHNPEFTNTLSVSISESTAAGTSIFQLLAADSDTSEIITFSSDPAITEFSVDPDTGNIYLVSNIDFDNLGTPNMELEVYAADNGQQGSRTVTSTLTITILDENDVTPVFFPAVYYANVTEPGVTGTSVTTITATDSDSAVVSYSLADVTIFQIDTGGVVRIQNGGLINYETTTSYALVAYAEDDGGHSATTTIHIKVIGINEDPPVFSPATESINIDENINIGFLVVDTTATDGDSGADGKLTYSISSVPSGFDNLMAINPQTGEMTVAGDVDMEVMTINPIATFTLYLTINDLNDNSPVCNLNLYSKSVLENASGGDAVVTLGCTDGDATAPNNVITYAFVAGSDANDNAPVFTSTSYAFVVAEDHALSTTVGGAVAANDADIDLAGSFAYSIFSGNTGDKFAIDANNGEIKLVGALDHDTIPTYQLVVYAIDRATGTKMTGSATVDITVTDVNDITPYCSPALQTIEVPENTADSVNIGFVACADTDSAMNNQVSYTIVTVNGIATTTPFILDATTGKFDLNTATLDYETTTLMTVVVHAIDNGASPLTGTATLNVVITNVNEHTPAFQNIPYTGTVIETVSTGSSVFVVTATDGDAKDTVTYSLNPASNVFEIDPNTGIIYLSSALDFESTVVYPLTVRATDSGGLFQDAGVTITVTDANDVKPVFNPAVYVAEISENDIVGTSVTTVTATDSDTAAASLTYAIFSGNDDGVFVIETLGRIFIQDTTNLDYDSATKSYSLVITCTDGTHTASTTVAIAVANYNDNTPTFGADTSSTQNIPENSATGYSIVTVLATDADHSGDGSIAYSITAGNSDGLFSINPNTGQVTLVGQLDAEGTSTYSVTITATDGGTNPSALTADYALTVIVIDSNDIRPICSHSLYSMTVEENVGIGGDLTMSASGEISTVNLLDRENTRSYSLIVHVIDNGATPLTGTTTVTVIVNDVNDNEPFFTSNPYHESISESTAVGSSVFAVAASDLDQGTDATFTYQITTGNADNKFAIDSSTGDITLVDDLDFESLTPAVYSLEVIAIDNDVSSPKTGTTTLSMTILDANDNFPSCSPMLTSLSFPEDTAGGSNIANLACTDTDSGVNGDLAYAIVSVNGDTTSTLFQTDNSGGITTSGSTILDYESATKSYRILIRVKDNGTPALSSTATVNVDITDVNEADPAFTSTPYTHNVAETTTVGTSVYKVTATDADTSEIISYSINPSSSHFEIDPSSGNIYTIAKIDFDTLVSTTITLTVIATDSGSPARTVTESVTFTIINANDGIPVFNPGVYTATLQENTAPTYTVLQVTVTDIDDTSFTYAIITGNDDNVFSMDANGNLLLSDIANFDYDTQAQSYLLVVQAQDSSTNTATASVAIEVTSWNEFSPVLTTIANTLTFSEDTSIGTSVDTVVASDADSGSDGEITYTISSVSNSGDGKFTVDPTSGLVTLSGSLDRESQSEYEITILAADGGINPILDVNDVTPSCTQTVYIATASEDLTVSSPVVQLTCSDGDATAANNVVNTYTITSGNIDTAFSISNTGEVQIGSVLDRETLGKYKLLVEVADSGTPALTTTATVSIVVNAKLVYSIISGDVDSKFSIDPSNGDIILTDDLDFETVSVNPYELIIHAVDSDPNTQLTGITTVRITVDDTNDNDPVCTMLQTLILSEMTQTGTTTLLNIGTTCSDADTGVNAQLSYAIYSVNGAVVLPTDPFSIDAGSGAIRLSNLMDYEVIQAYTVLVEVSDGGTPVNTVTVTVEVDVTDGNDNLPTFTGTPYSTNVIESTAVGSTIFTVAATDDDTEDTITFTINPAMTEFGIDPHTGKIILLKELDYDNVPTSYEITVVATDDGTVPGPSSSSATVTITVTDFNDGTPEFHPGVYSVSVSENEANGYTVTTLTITDIDTVAFGYNIESGNSLNVFNVSGIGKTPVVAIIDNTLLDYETVKDVSLVISVTDGANTASCTVEVTITPYNEDTPVFTGGLSTGTASVAENSITGTQVYDIDATDGDDGEDGEITYSIVSGAAGKFSIDPTTGIITVAGALDTETTPTYTLVIEAKDKGITPSALSAQFTLTITVTDVNDNTPYCSSTLYSASIAESVAVNSFVAQLTCLDADTDAPNNLVTSYVIQIGQSGGEFLISNTGEVTTTVSFDREIGPDNYQLEIVVTDSGTSPSALSTTTTLTITITDVNDNDPAFSLAIYNLNVAENTVQYTSIGTVTATDQDIGLAATLTFSIFSGNGDGKFAIDYSSGDIQLVDSLDYETESTYTLGVYAVDRLAPFRTGTATVSVTVTDVNDVVPVCTASLYTGTVAEDAVITFSVAKVDCSDGDSTVGNTINYSITSILTEFVVDANSGDVTVNGALDMETTESYDVIVQASDGTFTTNATVKISVTNINDKTPQFNPSGPYTTTITENLAIGNTVFDLDATDADITDTTFVYRITNGNADGKFTIGTTSGIIQTTKTIDRDDPITASYTLTIEVADGSGIGALTATSSIVISVTDENDNWPRCDASVYTATASEDASIGLNLVSPTCTDLDVVASSTLVYSINSGNGENKFQINGGTGVISLQASLDYETTSTYTLVVLVDDQGTPSAKTTTLTMVIYVDPVNEHTPAFTGEPYDVSVDENKANEYLIVIIAATDEDLGSKQGTLRYGIKSGNTEGKFSINPSTGAIVVAGSLDREATGSYALTVTAADMLAGDADSKTVETTFTVTINDKNDNYPEINPSSYITNVNENAAIGANIIQLTATDDDAGIAGTTGLQYSITAGNTGNVFTTSGAWITLAGNLDANTRSLYTLTVKVADQGSPVRSASTLVTIAVVSINEHNPIFTSTLDVSISESTAVGSSIDQIAASDDDTGVFGVLRYYLILAVEGNMGDFSVDLFDGTVRVANALDYDTTPNVYKLHIEVEDTKTSTSNTNTATQTYTISLIDENDQTPTFTQNTYSYSLDENVANPTAVRTVTATDSDSGANGNVVYSIVSGSGRSYFTIDSITGEISTAAGIDYESLISFDLIVEAKDSGTPSLSASCIVRISVNDLNDNAPVLQAANVAISIPEDTGIGTTVATLMATDDDSNHNNNNDITFSFESASGKFEIVDNNGGTTPQRNTATATYTIVLSDINDNDPQVQGAPYDTSILEDTDVNFIVFTVTATDDDINENAVLEYAITAGNTNNDFVMDSGSGIIQVKNELDRERTDVYYLEVTITDNGATPRSAIQTATVTVIDVNDNPPVFQPAPITTYQFSVAENVNAGSSVGKVSASDLDTNNNAQIQYSIAYFIRGNSSHFRLDAGSGDVDVARALDREKQDLYVIVIRARDSPPSGDYLTATATVSITILDVNDNVPSFSQNLYFANVVENDPVGTSILTIVFDDIDIDINDDISLSIADTIADYYIAANESSFYLYVKNPIDREAIEFLNFNLTATDAGVPPLSFTTQIQITVGDVNDNAPIFSPVFYNSEIAYNDKCQVTVAVLTATDADQGLNAEFSFSTTLNDNPHLFALNSATGAVTMIATATADTKYKVFAQATDFGNPALTSVTGATIRIDTYDPAAVIVNFLVDISEAVFLGMEGTFFSQLTTVYQQTYSTSQAKKWCITVRDTEQITVHVYVVKDDTSDELSEINNVKRFLTVDEAFDIAAYDSSGVPATAIKDLGENNKTQPDDSMFKGYDKSHPTPAVISLPMPSANINKMTSENDTLILPEIIYKTLADLVPYKHLHVHFYNKCMLYAVLDNIIQHPGFKDGDIAVFNILRKQI</sequence>
<feature type="domain" description="Cadherin" evidence="7">
    <location>
        <begin position="2193"/>
        <end position="2309"/>
    </location>
</feature>
<dbReference type="Pfam" id="PF00028">
    <property type="entry name" value="Cadherin"/>
    <property type="match status" value="36"/>
</dbReference>
<reference evidence="8" key="1">
    <citation type="submission" date="2022-11" db="EMBL/GenBank/DDBJ databases">
        <title>Centuries of genome instability and evolution in soft-shell clam transmissible cancer (bioRxiv).</title>
        <authorList>
            <person name="Hart S.F.M."/>
            <person name="Yonemitsu M.A."/>
            <person name="Giersch R.M."/>
            <person name="Beal B.F."/>
            <person name="Arriagada G."/>
            <person name="Davis B.W."/>
            <person name="Ostrander E.A."/>
            <person name="Goff S.P."/>
            <person name="Metzger M.J."/>
        </authorList>
    </citation>
    <scope>NUCLEOTIDE SEQUENCE</scope>
    <source>
        <strain evidence="8">MELC-2E11</strain>
        <tissue evidence="8">Siphon/mantle</tissue>
    </source>
</reference>
<feature type="domain" description="Cadherin" evidence="7">
    <location>
        <begin position="2344"/>
        <end position="2462"/>
    </location>
</feature>
<comment type="subcellular location">
    <subcellularLocation>
        <location evidence="1">Membrane</location>
    </subcellularLocation>
</comment>
<dbReference type="Gene3D" id="2.60.40.60">
    <property type="entry name" value="Cadherins"/>
    <property type="match status" value="42"/>
</dbReference>
<evidence type="ECO:0000256" key="3">
    <source>
        <dbReference type="ARBA" id="ARBA00022837"/>
    </source>
</evidence>
<feature type="domain" description="Cadherin" evidence="7">
    <location>
        <begin position="1770"/>
        <end position="1881"/>
    </location>
</feature>
<dbReference type="PANTHER" id="PTHR24027">
    <property type="entry name" value="CADHERIN-23"/>
    <property type="match status" value="1"/>
</dbReference>
<feature type="domain" description="Cadherin" evidence="7">
    <location>
        <begin position="1276"/>
        <end position="1384"/>
    </location>
</feature>
<evidence type="ECO:0000256" key="4">
    <source>
        <dbReference type="ARBA" id="ARBA00023136"/>
    </source>
</evidence>
<feature type="domain" description="Cadherin" evidence="7">
    <location>
        <begin position="553"/>
        <end position="612"/>
    </location>
</feature>
<dbReference type="InterPro" id="IPR015919">
    <property type="entry name" value="Cadherin-like_sf"/>
</dbReference>
<feature type="domain" description="Cadherin" evidence="7">
    <location>
        <begin position="3742"/>
        <end position="3846"/>
    </location>
</feature>
<feature type="domain" description="Cadherin" evidence="7">
    <location>
        <begin position="3312"/>
        <end position="3417"/>
    </location>
</feature>
<dbReference type="CDD" id="cd11304">
    <property type="entry name" value="Cadherin_repeat"/>
    <property type="match status" value="37"/>
</dbReference>
<feature type="domain" description="Cadherin" evidence="7">
    <location>
        <begin position="3631"/>
        <end position="3741"/>
    </location>
</feature>
<feature type="domain" description="Cadherin" evidence="7">
    <location>
        <begin position="3205"/>
        <end position="3311"/>
    </location>
</feature>
<dbReference type="SUPFAM" id="SSF49313">
    <property type="entry name" value="Cadherin-like"/>
    <property type="match status" value="42"/>
</dbReference>
<feature type="domain" description="Cadherin" evidence="7">
    <location>
        <begin position="820"/>
        <end position="923"/>
    </location>
</feature>
<dbReference type="InterPro" id="IPR039808">
    <property type="entry name" value="Cadherin"/>
</dbReference>
<keyword evidence="9" id="KW-1185">Reference proteome</keyword>
<dbReference type="Proteomes" id="UP001164746">
    <property type="component" value="Chromosome 14"/>
</dbReference>
<organism evidence="8 9">
    <name type="scientific">Mya arenaria</name>
    <name type="common">Soft-shell clam</name>
    <dbReference type="NCBI Taxonomy" id="6604"/>
    <lineage>
        <taxon>Eukaryota</taxon>
        <taxon>Metazoa</taxon>
        <taxon>Spiralia</taxon>
        <taxon>Lophotrochozoa</taxon>
        <taxon>Mollusca</taxon>
        <taxon>Bivalvia</taxon>
        <taxon>Autobranchia</taxon>
        <taxon>Heteroconchia</taxon>
        <taxon>Euheterodonta</taxon>
        <taxon>Imparidentia</taxon>
        <taxon>Neoheterodontei</taxon>
        <taxon>Myida</taxon>
        <taxon>Myoidea</taxon>
        <taxon>Myidae</taxon>
        <taxon>Mya</taxon>
    </lineage>
</organism>
<proteinExistence type="predicted"/>
<feature type="domain" description="Cadherin" evidence="7">
    <location>
        <begin position="613"/>
        <end position="718"/>
    </location>
</feature>
<dbReference type="InterPro" id="IPR020894">
    <property type="entry name" value="Cadherin_CS"/>
</dbReference>
<feature type="domain" description="Cadherin" evidence="7">
    <location>
        <begin position="715"/>
        <end position="820"/>
    </location>
</feature>
<keyword evidence="3 5" id="KW-0106">Calcium</keyword>
<feature type="domain" description="Cadherin" evidence="7">
    <location>
        <begin position="4251"/>
        <end position="4364"/>
    </location>
</feature>
<feature type="domain" description="Cadherin" evidence="7">
    <location>
        <begin position="1022"/>
        <end position="1168"/>
    </location>
</feature>
<feature type="domain" description="Cadherin" evidence="7">
    <location>
        <begin position="3847"/>
        <end position="3901"/>
    </location>
</feature>
<feature type="domain" description="Cadherin" evidence="7">
    <location>
        <begin position="31"/>
        <end position="118"/>
    </location>
</feature>
<feature type="domain" description="Cadherin" evidence="7">
    <location>
        <begin position="3929"/>
        <end position="4033"/>
    </location>
</feature>
<keyword evidence="4" id="KW-0472">Membrane</keyword>
<accession>A0ABY7G0S9</accession>
<dbReference type="EMBL" id="CP111025">
    <property type="protein sequence ID" value="WAR26922.1"/>
    <property type="molecule type" value="Genomic_DNA"/>
</dbReference>
<feature type="domain" description="Cadherin" evidence="7">
    <location>
        <begin position="1169"/>
        <end position="1279"/>
    </location>
</feature>
<feature type="domain" description="Cadherin" evidence="7">
    <location>
        <begin position="297"/>
        <end position="402"/>
    </location>
</feature>
<dbReference type="SMART" id="SM00112">
    <property type="entry name" value="CA"/>
    <property type="match status" value="42"/>
</dbReference>
<evidence type="ECO:0000313" key="8">
    <source>
        <dbReference type="EMBL" id="WAR26922.1"/>
    </source>
</evidence>
<feature type="domain" description="Cadherin" evidence="7">
    <location>
        <begin position="3527"/>
        <end position="3631"/>
    </location>
</feature>
<dbReference type="PANTHER" id="PTHR24027:SF438">
    <property type="entry name" value="CADHERIN 23"/>
    <property type="match status" value="1"/>
</dbReference>
<gene>
    <name evidence="8" type="ORF">MAR_012626</name>
</gene>
<feature type="domain" description="Cadherin" evidence="7">
    <location>
        <begin position="451"/>
        <end position="548"/>
    </location>
</feature>
<feature type="domain" description="Cadherin" evidence="7">
    <location>
        <begin position="2575"/>
        <end position="2678"/>
    </location>
</feature>
<keyword evidence="2" id="KW-0677">Repeat</keyword>
<feature type="domain" description="Cadherin" evidence="7">
    <location>
        <begin position="3104"/>
        <end position="3203"/>
    </location>
</feature>
<feature type="non-terminal residue" evidence="8">
    <location>
        <position position="1"/>
    </location>
</feature>
<evidence type="ECO:0000256" key="6">
    <source>
        <dbReference type="SAM" id="MobiDB-lite"/>
    </source>
</evidence>
<feature type="domain" description="Cadherin" evidence="7">
    <location>
        <begin position="3418"/>
        <end position="3526"/>
    </location>
</feature>
<evidence type="ECO:0000256" key="5">
    <source>
        <dbReference type="PROSITE-ProRule" id="PRU00043"/>
    </source>
</evidence>
<protein>
    <submittedName>
        <fullName evidence="8">FAT4-like protein</fullName>
    </submittedName>
</protein>
<feature type="domain" description="Cadherin" evidence="7">
    <location>
        <begin position="2999"/>
        <end position="3103"/>
    </location>
</feature>
<dbReference type="PRINTS" id="PR00205">
    <property type="entry name" value="CADHERIN"/>
</dbReference>
<evidence type="ECO:0000256" key="1">
    <source>
        <dbReference type="ARBA" id="ARBA00004370"/>
    </source>
</evidence>
<feature type="domain" description="Cadherin" evidence="7">
    <location>
        <begin position="4146"/>
        <end position="4250"/>
    </location>
</feature>
<feature type="domain" description="Cadherin" evidence="7">
    <location>
        <begin position="4037"/>
        <end position="4145"/>
    </location>
</feature>
<feature type="region of interest" description="Disordered" evidence="6">
    <location>
        <begin position="223"/>
        <end position="242"/>
    </location>
</feature>
<feature type="domain" description="Cadherin" evidence="7">
    <location>
        <begin position="1484"/>
        <end position="1586"/>
    </location>
</feature>
<name>A0ABY7G0S9_MYAAR</name>
<feature type="domain" description="Cadherin" evidence="7">
    <location>
        <begin position="2784"/>
        <end position="2889"/>
    </location>
</feature>
<feature type="domain" description="Cadherin" evidence="7">
    <location>
        <begin position="2470"/>
        <end position="2574"/>
    </location>
</feature>
<evidence type="ECO:0000259" key="7">
    <source>
        <dbReference type="PROSITE" id="PS50268"/>
    </source>
</evidence>
<dbReference type="InterPro" id="IPR002126">
    <property type="entry name" value="Cadherin-like_dom"/>
</dbReference>
<feature type="domain" description="Cadherin" evidence="7">
    <location>
        <begin position="1878"/>
        <end position="1987"/>
    </location>
</feature>
<dbReference type="PROSITE" id="PS00232">
    <property type="entry name" value="CADHERIN_1"/>
    <property type="match status" value="12"/>
</dbReference>
<dbReference type="PROSITE" id="PS50268">
    <property type="entry name" value="CADHERIN_2"/>
    <property type="match status" value="39"/>
</dbReference>
<feature type="domain" description="Cadherin" evidence="7">
    <location>
        <begin position="2091"/>
        <end position="2192"/>
    </location>
</feature>
<feature type="domain" description="Cadherin" evidence="7">
    <location>
        <begin position="1988"/>
        <end position="2090"/>
    </location>
</feature>
<evidence type="ECO:0000256" key="2">
    <source>
        <dbReference type="ARBA" id="ARBA00022737"/>
    </source>
</evidence>
<evidence type="ECO:0000313" key="9">
    <source>
        <dbReference type="Proteomes" id="UP001164746"/>
    </source>
</evidence>
<feature type="domain" description="Cadherin" evidence="7">
    <location>
        <begin position="2679"/>
        <end position="2781"/>
    </location>
</feature>
<feature type="domain" description="Cadherin" evidence="7">
    <location>
        <begin position="1385"/>
        <end position="1483"/>
    </location>
</feature>
<feature type="domain" description="Cadherin" evidence="7">
    <location>
        <begin position="2890"/>
        <end position="2998"/>
    </location>
</feature>
<feature type="domain" description="Cadherin" evidence="7">
    <location>
        <begin position="924"/>
        <end position="1021"/>
    </location>
</feature>
<feature type="domain" description="Cadherin" evidence="7">
    <location>
        <begin position="125"/>
        <end position="224"/>
    </location>
</feature>